<proteinExistence type="predicted"/>
<comment type="caution">
    <text evidence="2">The sequence shown here is derived from an EMBL/GenBank/DDBJ whole genome shotgun (WGS) entry which is preliminary data.</text>
</comment>
<accession>A0ABV5B035</accession>
<dbReference type="Proteomes" id="UP001580346">
    <property type="component" value="Unassembled WGS sequence"/>
</dbReference>
<reference evidence="2 3" key="1">
    <citation type="submission" date="2024-09" db="EMBL/GenBank/DDBJ databases">
        <title>Paenibacillus zeirhizospherea sp. nov., isolated from surface of the maize (Zea mays) roots in a horticulture field, Hungary.</title>
        <authorList>
            <person name="Marton D."/>
            <person name="Farkas M."/>
            <person name="Bedics A."/>
            <person name="Toth E."/>
            <person name="Tancsics A."/>
            <person name="Boka K."/>
            <person name="Maroti G."/>
            <person name="Kriszt B."/>
            <person name="Cserhati M."/>
        </authorList>
    </citation>
    <scope>NUCLEOTIDE SEQUENCE [LARGE SCALE GENOMIC DNA]</scope>
    <source>
        <strain evidence="2 3">KCTC 33519</strain>
    </source>
</reference>
<dbReference type="RefSeq" id="WP_375358112.1">
    <property type="nucleotide sequence ID" value="NZ_JBHHMI010000042.1"/>
</dbReference>
<dbReference type="EMBL" id="JBHHMI010000042">
    <property type="protein sequence ID" value="MFB5269842.1"/>
    <property type="molecule type" value="Genomic_DNA"/>
</dbReference>
<organism evidence="2 3">
    <name type="scientific">Paenibacillus enshidis</name>
    <dbReference type="NCBI Taxonomy" id="1458439"/>
    <lineage>
        <taxon>Bacteria</taxon>
        <taxon>Bacillati</taxon>
        <taxon>Bacillota</taxon>
        <taxon>Bacilli</taxon>
        <taxon>Bacillales</taxon>
        <taxon>Paenibacillaceae</taxon>
        <taxon>Paenibacillus</taxon>
    </lineage>
</organism>
<evidence type="ECO:0000259" key="1">
    <source>
        <dbReference type="Pfam" id="PF14294"/>
    </source>
</evidence>
<sequence length="154" mass="17855">MDKDTLFSSFRKWVAPLNTILISNWTLETGEDRYVKKLDTLAYLLIFIDAQLQQHRGLRDIAANLCHNEAFQQELGLRCISTSQLSRKNNKLSPEILQQLFCDLVQQISQQSHPHPSRVGEVKLLDSTTVSLCLQKYKWQNTEKPKRGSNFMYV</sequence>
<evidence type="ECO:0000313" key="3">
    <source>
        <dbReference type="Proteomes" id="UP001580346"/>
    </source>
</evidence>
<evidence type="ECO:0000313" key="2">
    <source>
        <dbReference type="EMBL" id="MFB5269842.1"/>
    </source>
</evidence>
<gene>
    <name evidence="2" type="ORF">ACE41H_24105</name>
</gene>
<dbReference type="Pfam" id="PF14294">
    <property type="entry name" value="DUF4372"/>
    <property type="match status" value="1"/>
</dbReference>
<name>A0ABV5B035_9BACL</name>
<keyword evidence="3" id="KW-1185">Reference proteome</keyword>
<protein>
    <submittedName>
        <fullName evidence="2">DUF4372 domain-containing protein</fullName>
    </submittedName>
</protein>
<feature type="domain" description="DUF4372" evidence="1">
    <location>
        <begin position="8"/>
        <end position="77"/>
    </location>
</feature>
<dbReference type="InterPro" id="IPR025399">
    <property type="entry name" value="DUF4372"/>
</dbReference>